<dbReference type="AlphaFoldDB" id="A0A3N4KFH4"/>
<proteinExistence type="predicted"/>
<sequence length="128" mass="14665">MASSHNRIDPAMQIPRTFNRDYTFSICQLNLLEIAQSGFSTAELIGNLDVLETHLRRKMQPARQDLVDPQDDSAFQAQGFVPLVYLSSDTRVEKRCVKCIAKLTNVHGVDIPGAMRGLGYYIRWYFRR</sequence>
<evidence type="ECO:0000313" key="2">
    <source>
        <dbReference type="Proteomes" id="UP000277580"/>
    </source>
</evidence>
<reference evidence="1 2" key="1">
    <citation type="journal article" date="2018" name="Nat. Ecol. Evol.">
        <title>Pezizomycetes genomes reveal the molecular basis of ectomycorrhizal truffle lifestyle.</title>
        <authorList>
            <person name="Murat C."/>
            <person name="Payen T."/>
            <person name="Noel B."/>
            <person name="Kuo A."/>
            <person name="Morin E."/>
            <person name="Chen J."/>
            <person name="Kohler A."/>
            <person name="Krizsan K."/>
            <person name="Balestrini R."/>
            <person name="Da Silva C."/>
            <person name="Montanini B."/>
            <person name="Hainaut M."/>
            <person name="Levati E."/>
            <person name="Barry K.W."/>
            <person name="Belfiori B."/>
            <person name="Cichocki N."/>
            <person name="Clum A."/>
            <person name="Dockter R.B."/>
            <person name="Fauchery L."/>
            <person name="Guy J."/>
            <person name="Iotti M."/>
            <person name="Le Tacon F."/>
            <person name="Lindquist E.A."/>
            <person name="Lipzen A."/>
            <person name="Malagnac F."/>
            <person name="Mello A."/>
            <person name="Molinier V."/>
            <person name="Miyauchi S."/>
            <person name="Poulain J."/>
            <person name="Riccioni C."/>
            <person name="Rubini A."/>
            <person name="Sitrit Y."/>
            <person name="Splivallo R."/>
            <person name="Traeger S."/>
            <person name="Wang M."/>
            <person name="Zifcakova L."/>
            <person name="Wipf D."/>
            <person name="Zambonelli A."/>
            <person name="Paolocci F."/>
            <person name="Nowrousian M."/>
            <person name="Ottonello S."/>
            <person name="Baldrian P."/>
            <person name="Spatafora J.W."/>
            <person name="Henrissat B."/>
            <person name="Nagy L.G."/>
            <person name="Aury J.M."/>
            <person name="Wincker P."/>
            <person name="Grigoriev I.V."/>
            <person name="Bonfante P."/>
            <person name="Martin F.M."/>
        </authorList>
    </citation>
    <scope>NUCLEOTIDE SEQUENCE [LARGE SCALE GENOMIC DNA]</scope>
    <source>
        <strain evidence="1 2">CCBAS932</strain>
    </source>
</reference>
<gene>
    <name evidence="1" type="ORF">P167DRAFT_577354</name>
</gene>
<dbReference type="OrthoDB" id="10397655at2759"/>
<keyword evidence="2" id="KW-1185">Reference proteome</keyword>
<protein>
    <submittedName>
        <fullName evidence="1">Uncharacterized protein</fullName>
    </submittedName>
</protein>
<dbReference type="EMBL" id="ML119153">
    <property type="protein sequence ID" value="RPB09240.1"/>
    <property type="molecule type" value="Genomic_DNA"/>
</dbReference>
<dbReference type="Proteomes" id="UP000277580">
    <property type="component" value="Unassembled WGS sequence"/>
</dbReference>
<accession>A0A3N4KFH4</accession>
<dbReference type="InParanoid" id="A0A3N4KFH4"/>
<name>A0A3N4KFH4_9PEZI</name>
<evidence type="ECO:0000313" key="1">
    <source>
        <dbReference type="EMBL" id="RPB09240.1"/>
    </source>
</evidence>
<organism evidence="1 2">
    <name type="scientific">Morchella conica CCBAS932</name>
    <dbReference type="NCBI Taxonomy" id="1392247"/>
    <lineage>
        <taxon>Eukaryota</taxon>
        <taxon>Fungi</taxon>
        <taxon>Dikarya</taxon>
        <taxon>Ascomycota</taxon>
        <taxon>Pezizomycotina</taxon>
        <taxon>Pezizomycetes</taxon>
        <taxon>Pezizales</taxon>
        <taxon>Morchellaceae</taxon>
        <taxon>Morchella</taxon>
    </lineage>
</organism>